<evidence type="ECO:0000313" key="1">
    <source>
        <dbReference type="EMBL" id="TDD48010.1"/>
    </source>
</evidence>
<name>A0A4R4YTH0_9ACTN</name>
<dbReference type="Proteomes" id="UP000295302">
    <property type="component" value="Unassembled WGS sequence"/>
</dbReference>
<dbReference type="EMBL" id="SMKQ01000041">
    <property type="protein sequence ID" value="TDD48010.1"/>
    <property type="molecule type" value="Genomic_DNA"/>
</dbReference>
<protein>
    <submittedName>
        <fullName evidence="1">Uncharacterized protein</fullName>
    </submittedName>
</protein>
<comment type="caution">
    <text evidence="1">The sequence shown here is derived from an EMBL/GenBank/DDBJ whole genome shotgun (WGS) entry which is preliminary data.</text>
</comment>
<keyword evidence="2" id="KW-1185">Reference proteome</keyword>
<organism evidence="1 2">
    <name type="scientific">Nonomuraea terrae</name>
    <dbReference type="NCBI Taxonomy" id="2530383"/>
    <lineage>
        <taxon>Bacteria</taxon>
        <taxon>Bacillati</taxon>
        <taxon>Actinomycetota</taxon>
        <taxon>Actinomycetes</taxon>
        <taxon>Streptosporangiales</taxon>
        <taxon>Streptosporangiaceae</taxon>
        <taxon>Nonomuraea</taxon>
    </lineage>
</organism>
<sequence length="437" mass="46458">MTETPEQGEIDMLTRSRAAVAGPVTRDLSRREADGLLRSYLEPAGFSEGVRRLAACRLLVLVGEEGTGRRLGAIALLSRMSLAEGRITVLSPAATARELLTGTEYEPGRAYLLHDWVTVSTDRTALVNLARKLAELGSYLVITRDGGPSAAVEVEHPWVAPEPGELFDLCLSTFDRRDGVSAEDVARARGTAHLLATPAEVVRLAARVARREEAEGEEVAAWFDTKPPLREVLAVAAPAFAHLLPAPAFDRQLARLERLCGESGERPPSCPLVGSRDGLVAFLAPHQRAQVLAELVVRYGFWLWQPLRDWALSLPGEGPAVRASAAEAVALLAAHSFAEVRHTFLEVWARGNAAERAAAAGVLSSMCADDALAPKALGIALAWADGPGDVRVTAAAALGGALAVRYPGDAVRHLRRLETGHGPAAVVAARSLALPRA</sequence>
<evidence type="ECO:0000313" key="2">
    <source>
        <dbReference type="Proteomes" id="UP000295302"/>
    </source>
</evidence>
<accession>A0A4R4YTH0</accession>
<proteinExistence type="predicted"/>
<dbReference type="AlphaFoldDB" id="A0A4R4YTH0"/>
<dbReference type="OrthoDB" id="3681676at2"/>
<reference evidence="1 2" key="1">
    <citation type="submission" date="2019-03" db="EMBL/GenBank/DDBJ databases">
        <title>Draft genome sequences of novel Actinobacteria.</title>
        <authorList>
            <person name="Sahin N."/>
            <person name="Ay H."/>
            <person name="Saygin H."/>
        </authorList>
    </citation>
    <scope>NUCLEOTIDE SEQUENCE [LARGE SCALE GENOMIC DNA]</scope>
    <source>
        <strain evidence="1 2">CH32</strain>
    </source>
</reference>
<dbReference type="RefSeq" id="WP_132613348.1">
    <property type="nucleotide sequence ID" value="NZ_SMKQ01000041.1"/>
</dbReference>
<gene>
    <name evidence="1" type="ORF">E1286_16355</name>
</gene>